<keyword evidence="4 9" id="KW-0808">Transferase</keyword>
<evidence type="ECO:0000256" key="3">
    <source>
        <dbReference type="ARBA" id="ARBA00012239"/>
    </source>
</evidence>
<dbReference type="InterPro" id="IPR015424">
    <property type="entry name" value="PyrdxlP-dep_Trfase"/>
</dbReference>
<dbReference type="PIRSF" id="PIRSF005572">
    <property type="entry name" value="NifS"/>
    <property type="match status" value="1"/>
</dbReference>
<dbReference type="NCBIfam" id="TIGR01977">
    <property type="entry name" value="am_tr_V_EF2568"/>
    <property type="match status" value="1"/>
</dbReference>
<dbReference type="InterPro" id="IPR000192">
    <property type="entry name" value="Aminotrans_V_dom"/>
</dbReference>
<dbReference type="PANTHER" id="PTHR43586">
    <property type="entry name" value="CYSTEINE DESULFURASE"/>
    <property type="match status" value="1"/>
</dbReference>
<dbReference type="GO" id="GO:0006534">
    <property type="term" value="P:cysteine metabolic process"/>
    <property type="evidence" value="ECO:0007669"/>
    <property type="project" value="InterPro"/>
</dbReference>
<dbReference type="SUPFAM" id="SSF53383">
    <property type="entry name" value="PLP-dependent transferases"/>
    <property type="match status" value="1"/>
</dbReference>
<evidence type="ECO:0000256" key="6">
    <source>
        <dbReference type="ARBA" id="ARBA00050776"/>
    </source>
</evidence>
<name>A0A4U0FAM1_9BACL</name>
<proteinExistence type="inferred from homology"/>
<dbReference type="CDD" id="cd06453">
    <property type="entry name" value="SufS_like"/>
    <property type="match status" value="1"/>
</dbReference>
<evidence type="ECO:0000313" key="10">
    <source>
        <dbReference type="Proteomes" id="UP000309673"/>
    </source>
</evidence>
<dbReference type="InterPro" id="IPR010969">
    <property type="entry name" value="Cys_dSase-rel_unknwn_funct"/>
</dbReference>
<evidence type="ECO:0000256" key="7">
    <source>
        <dbReference type="SAM" id="MobiDB-lite"/>
    </source>
</evidence>
<dbReference type="EMBL" id="SUPK01000005">
    <property type="protein sequence ID" value="TJY41710.1"/>
    <property type="molecule type" value="Genomic_DNA"/>
</dbReference>
<dbReference type="GO" id="GO:0030170">
    <property type="term" value="F:pyridoxal phosphate binding"/>
    <property type="evidence" value="ECO:0007669"/>
    <property type="project" value="InterPro"/>
</dbReference>
<sequence>MKESNKPLIYLDNAATSWPKPPGVVEAMNRCLLESSANPGRGNHAMADRAAKVLLDARKRIAGLFGVANPNDIAFTLNATHALNLAIQGLLKPGDHVVATSLEHNSVRRPLEALRRKIGIEVTYVPADESGKLDVNRVQAAITAKTRLLASTHSSNLLGSIVPVEELGALARSRGVTFLVDAAQTAGTLPVDVERIKADLLAFPGHKGLLGPQGTGGLYIHPELELEPLIQGGTGNRSESPEQPLQRPDRYEAGTPNTVGIAGLSEGAAYVLRETVEAIHRREWQLTQQLMRGLLNIPGVRVLGPELGEERTSIVSFHIEGVDPTETAVILDQQFGIAVRAGFHCTPLGHATAGTMDTGAVRASPGYFTTESEIASLVEAMGEIHRAFHSSFSSCMRKHGGEEQT</sequence>
<gene>
    <name evidence="9" type="ORF">E5161_10865</name>
</gene>
<dbReference type="Gene3D" id="3.90.1150.10">
    <property type="entry name" value="Aspartate Aminotransferase, domain 1"/>
    <property type="match status" value="1"/>
</dbReference>
<evidence type="ECO:0000256" key="2">
    <source>
        <dbReference type="ARBA" id="ARBA00010447"/>
    </source>
</evidence>
<keyword evidence="5" id="KW-0663">Pyridoxal phosphate</keyword>
<dbReference type="InterPro" id="IPR015421">
    <property type="entry name" value="PyrdxlP-dep_Trfase_major"/>
</dbReference>
<dbReference type="Pfam" id="PF00266">
    <property type="entry name" value="Aminotran_5"/>
    <property type="match status" value="1"/>
</dbReference>
<accession>A0A4U0FAM1</accession>
<protein>
    <recommendedName>
        <fullName evidence="3">cysteine desulfurase</fullName>
        <ecNumber evidence="3">2.8.1.7</ecNumber>
    </recommendedName>
</protein>
<dbReference type="InterPro" id="IPR010970">
    <property type="entry name" value="Cys_dSase_SufS"/>
</dbReference>
<dbReference type="GO" id="GO:0031071">
    <property type="term" value="F:cysteine desulfurase activity"/>
    <property type="evidence" value="ECO:0007669"/>
    <property type="project" value="UniProtKB-EC"/>
</dbReference>
<dbReference type="InterPro" id="IPR015422">
    <property type="entry name" value="PyrdxlP-dep_Trfase_small"/>
</dbReference>
<organism evidence="9 10">
    <name type="scientific">Cohnella pontilimi</name>
    <dbReference type="NCBI Taxonomy" id="2564100"/>
    <lineage>
        <taxon>Bacteria</taxon>
        <taxon>Bacillati</taxon>
        <taxon>Bacillota</taxon>
        <taxon>Bacilli</taxon>
        <taxon>Bacillales</taxon>
        <taxon>Paenibacillaceae</taxon>
        <taxon>Cohnella</taxon>
    </lineage>
</organism>
<dbReference type="OrthoDB" id="9804366at2"/>
<dbReference type="EC" id="2.8.1.7" evidence="3"/>
<comment type="catalytic activity">
    <reaction evidence="6">
        <text>(sulfur carrier)-H + L-cysteine = (sulfur carrier)-SH + L-alanine</text>
        <dbReference type="Rhea" id="RHEA:43892"/>
        <dbReference type="Rhea" id="RHEA-COMP:14737"/>
        <dbReference type="Rhea" id="RHEA-COMP:14739"/>
        <dbReference type="ChEBI" id="CHEBI:29917"/>
        <dbReference type="ChEBI" id="CHEBI:35235"/>
        <dbReference type="ChEBI" id="CHEBI:57972"/>
        <dbReference type="ChEBI" id="CHEBI:64428"/>
        <dbReference type="EC" id="2.8.1.7"/>
    </reaction>
</comment>
<dbReference type="RefSeq" id="WP_136777845.1">
    <property type="nucleotide sequence ID" value="NZ_SUPK01000005.1"/>
</dbReference>
<comment type="caution">
    <text evidence="9">The sequence shown here is derived from an EMBL/GenBank/DDBJ whole genome shotgun (WGS) entry which is preliminary data.</text>
</comment>
<keyword evidence="10" id="KW-1185">Reference proteome</keyword>
<evidence type="ECO:0000256" key="1">
    <source>
        <dbReference type="ARBA" id="ARBA00001933"/>
    </source>
</evidence>
<evidence type="ECO:0000259" key="8">
    <source>
        <dbReference type="Pfam" id="PF00266"/>
    </source>
</evidence>
<evidence type="ECO:0000313" key="9">
    <source>
        <dbReference type="EMBL" id="TJY41710.1"/>
    </source>
</evidence>
<dbReference type="AlphaFoldDB" id="A0A4U0FAM1"/>
<dbReference type="GO" id="GO:0008483">
    <property type="term" value="F:transaminase activity"/>
    <property type="evidence" value="ECO:0007669"/>
    <property type="project" value="UniProtKB-KW"/>
</dbReference>
<dbReference type="Proteomes" id="UP000309673">
    <property type="component" value="Unassembled WGS sequence"/>
</dbReference>
<evidence type="ECO:0000256" key="5">
    <source>
        <dbReference type="ARBA" id="ARBA00022898"/>
    </source>
</evidence>
<feature type="region of interest" description="Disordered" evidence="7">
    <location>
        <begin position="230"/>
        <end position="258"/>
    </location>
</feature>
<feature type="domain" description="Aminotransferase class V" evidence="8">
    <location>
        <begin position="9"/>
        <end position="376"/>
    </location>
</feature>
<dbReference type="Gene3D" id="3.40.640.10">
    <property type="entry name" value="Type I PLP-dependent aspartate aminotransferase-like (Major domain)"/>
    <property type="match status" value="1"/>
</dbReference>
<reference evidence="9 10" key="1">
    <citation type="submission" date="2019-04" db="EMBL/GenBank/DDBJ databases">
        <title>Cohnella sp. nov., isolated from soil.</title>
        <authorList>
            <person name="Kim W."/>
        </authorList>
    </citation>
    <scope>NUCLEOTIDE SEQUENCE [LARGE SCALE GENOMIC DNA]</scope>
    <source>
        <strain evidence="9 10">CAU 1483</strain>
    </source>
</reference>
<comment type="cofactor">
    <cofactor evidence="1">
        <name>pyridoxal 5'-phosphate</name>
        <dbReference type="ChEBI" id="CHEBI:597326"/>
    </cofactor>
</comment>
<dbReference type="InterPro" id="IPR016454">
    <property type="entry name" value="Cysteine_dSase"/>
</dbReference>
<dbReference type="PANTHER" id="PTHR43586:SF4">
    <property type="entry name" value="ISOPENICILLIN N EPIMERASE"/>
    <property type="match status" value="1"/>
</dbReference>
<evidence type="ECO:0000256" key="4">
    <source>
        <dbReference type="ARBA" id="ARBA00022679"/>
    </source>
</evidence>
<comment type="similarity">
    <text evidence="2">Belongs to the class-V pyridoxal-phosphate-dependent aminotransferase family. Csd subfamily.</text>
</comment>
<keyword evidence="9" id="KW-0032">Aminotransferase</keyword>